<dbReference type="Pfam" id="PF00173">
    <property type="entry name" value="Cyt-b5"/>
    <property type="match status" value="1"/>
</dbReference>
<dbReference type="GeneID" id="117742270"/>
<evidence type="ECO:0000256" key="1">
    <source>
        <dbReference type="ARBA" id="ARBA00037690"/>
    </source>
</evidence>
<dbReference type="GeneTree" id="ENSGT00940000160156"/>
<dbReference type="AlphaFoldDB" id="A0A8C3G3U6"/>
<comment type="similarity">
    <text evidence="2">Belongs to the cytochrome b5 family. MAPR subfamily.</text>
</comment>
<dbReference type="Gene3D" id="3.10.120.10">
    <property type="entry name" value="Cytochrome b5-like heme/steroid binding domain"/>
    <property type="match status" value="1"/>
</dbReference>
<comment type="function">
    <text evidence="1">Heme-binding protein which promotes neuronal but not astrocyte differentiation.</text>
</comment>
<dbReference type="OrthoDB" id="10257697at2759"/>
<dbReference type="PANTHER" id="PTHR10281:SF4">
    <property type="entry name" value="NEUFERRICIN"/>
    <property type="match status" value="1"/>
</dbReference>
<dbReference type="GO" id="GO:0016020">
    <property type="term" value="C:membrane"/>
    <property type="evidence" value="ECO:0007669"/>
    <property type="project" value="TreeGrafter"/>
</dbReference>
<gene>
    <name evidence="7" type="primary">LOC117742270</name>
</gene>
<evidence type="ECO:0000313" key="7">
    <source>
        <dbReference type="Ensembl" id="ENSCLMP00005032483.1"/>
    </source>
</evidence>
<keyword evidence="5" id="KW-0812">Transmembrane</keyword>
<sequence>MLCDVNGGQGRRALTKSMLGYVCVAFLALAVLLIPREWSFTVGSGSDRGPPSRLLSRRELSLYDGEEGSSGLYLALLGHVFDVLKGHKHYGPGGAYHFMTGKDASLAFITGDFTEQGQTDDVSSLSPLQVMALYDWLAFYQRDYQSVGLLIGRFYSETGRPTEALLQAEASLAEGRRIKTQSEAERVRFPACNSEWSAARGGRVWCSTKSGGVDRVWTGVPRKLFSPGSSGVRCVCVQGPSAAEEDPNLQKYDGCPSHAESCPVEEF</sequence>
<dbReference type="RefSeq" id="XP_034405270.1">
    <property type="nucleotide sequence ID" value="XM_034549379.1"/>
</dbReference>
<keyword evidence="5" id="KW-0472">Membrane</keyword>
<dbReference type="Ensembl" id="ENSCLMT00005033857.1">
    <property type="protein sequence ID" value="ENSCLMP00005032483.1"/>
    <property type="gene ID" value="ENSCLMG00005015627.1"/>
</dbReference>
<dbReference type="Proteomes" id="UP000694565">
    <property type="component" value="Unplaced"/>
</dbReference>
<dbReference type="InterPro" id="IPR050577">
    <property type="entry name" value="MAPR/NEUFC/NENF-like"/>
</dbReference>
<protein>
    <recommendedName>
        <fullName evidence="3">Neuferricin</fullName>
    </recommendedName>
    <alternativeName>
        <fullName evidence="4">Cytochrome b5 domain-containing protein 2</fullName>
    </alternativeName>
</protein>
<proteinExistence type="inferred from homology"/>
<evidence type="ECO:0000256" key="4">
    <source>
        <dbReference type="ARBA" id="ARBA00042241"/>
    </source>
</evidence>
<dbReference type="InterPro" id="IPR036400">
    <property type="entry name" value="Cyt_B5-like_heme/steroid_sf"/>
</dbReference>
<dbReference type="SMART" id="SM01117">
    <property type="entry name" value="Cyt-b5"/>
    <property type="match status" value="1"/>
</dbReference>
<dbReference type="KEGG" id="clum:117742270"/>
<reference evidence="7" key="1">
    <citation type="submission" date="2025-08" db="UniProtKB">
        <authorList>
            <consortium name="Ensembl"/>
        </authorList>
    </citation>
    <scope>IDENTIFICATION</scope>
</reference>
<keyword evidence="8" id="KW-1185">Reference proteome</keyword>
<dbReference type="GO" id="GO:0012505">
    <property type="term" value="C:endomembrane system"/>
    <property type="evidence" value="ECO:0007669"/>
    <property type="project" value="TreeGrafter"/>
</dbReference>
<accession>A0A8C3G3U6</accession>
<evidence type="ECO:0000256" key="5">
    <source>
        <dbReference type="SAM" id="Phobius"/>
    </source>
</evidence>
<name>A0A8C3G3U6_CYCLU</name>
<feature type="transmembrane region" description="Helical" evidence="5">
    <location>
        <begin position="18"/>
        <end position="35"/>
    </location>
</feature>
<evidence type="ECO:0000313" key="8">
    <source>
        <dbReference type="Proteomes" id="UP000694565"/>
    </source>
</evidence>
<dbReference type="SUPFAM" id="SSF55856">
    <property type="entry name" value="Cytochrome b5-like heme/steroid binding domain"/>
    <property type="match status" value="1"/>
</dbReference>
<evidence type="ECO:0000256" key="3">
    <source>
        <dbReference type="ARBA" id="ARBA00039568"/>
    </source>
</evidence>
<evidence type="ECO:0000259" key="6">
    <source>
        <dbReference type="SMART" id="SM01117"/>
    </source>
</evidence>
<feature type="domain" description="Cytochrome b5 heme-binding" evidence="6">
    <location>
        <begin position="55"/>
        <end position="151"/>
    </location>
</feature>
<evidence type="ECO:0000256" key="2">
    <source>
        <dbReference type="ARBA" id="ARBA00038357"/>
    </source>
</evidence>
<keyword evidence="5" id="KW-1133">Transmembrane helix</keyword>
<dbReference type="InterPro" id="IPR001199">
    <property type="entry name" value="Cyt_B5-like_heme/steroid-bd"/>
</dbReference>
<organism evidence="7 8">
    <name type="scientific">Cyclopterus lumpus</name>
    <name type="common">Lumpsucker</name>
    <dbReference type="NCBI Taxonomy" id="8103"/>
    <lineage>
        <taxon>Eukaryota</taxon>
        <taxon>Metazoa</taxon>
        <taxon>Chordata</taxon>
        <taxon>Craniata</taxon>
        <taxon>Vertebrata</taxon>
        <taxon>Euteleostomi</taxon>
        <taxon>Actinopterygii</taxon>
        <taxon>Neopterygii</taxon>
        <taxon>Teleostei</taxon>
        <taxon>Neoteleostei</taxon>
        <taxon>Acanthomorphata</taxon>
        <taxon>Eupercaria</taxon>
        <taxon>Perciformes</taxon>
        <taxon>Cottioidei</taxon>
        <taxon>Cottales</taxon>
        <taxon>Cyclopteridae</taxon>
        <taxon>Cyclopterus</taxon>
    </lineage>
</organism>
<dbReference type="PANTHER" id="PTHR10281">
    <property type="entry name" value="MEMBRANE-ASSOCIATED PROGESTERONE RECEPTOR COMPONENT-RELATED"/>
    <property type="match status" value="1"/>
</dbReference>
<reference evidence="7" key="2">
    <citation type="submission" date="2025-09" db="UniProtKB">
        <authorList>
            <consortium name="Ensembl"/>
        </authorList>
    </citation>
    <scope>IDENTIFICATION</scope>
</reference>